<dbReference type="InterPro" id="IPR004421">
    <property type="entry name" value="Carbamoyltransferase_HypF"/>
</dbReference>
<evidence type="ECO:0000256" key="1">
    <source>
        <dbReference type="ARBA" id="ARBA00004711"/>
    </source>
</evidence>
<dbReference type="InterPro" id="IPR051060">
    <property type="entry name" value="Carbamoyltrans_HypF-like"/>
</dbReference>
<dbReference type="PROSITE" id="PS51163">
    <property type="entry name" value="YRDC"/>
    <property type="match status" value="1"/>
</dbReference>
<dbReference type="Pfam" id="PF22521">
    <property type="entry name" value="HypF_C_2"/>
    <property type="match status" value="1"/>
</dbReference>
<dbReference type="InterPro" id="IPR036046">
    <property type="entry name" value="Acylphosphatase-like_dom_sf"/>
</dbReference>
<dbReference type="AlphaFoldDB" id="A0A7W9GH48"/>
<dbReference type="GO" id="GO:0016874">
    <property type="term" value="F:ligase activity"/>
    <property type="evidence" value="ECO:0007669"/>
    <property type="project" value="UniProtKB-UniRule"/>
</dbReference>
<dbReference type="InterPro" id="IPR017968">
    <property type="entry name" value="Acylphosphatase_CS"/>
</dbReference>
<keyword evidence="9" id="KW-0378">Hydrolase</keyword>
<evidence type="ECO:0000256" key="6">
    <source>
        <dbReference type="ARBA" id="ARBA00022833"/>
    </source>
</evidence>
<comment type="pathway">
    <text evidence="1">Protein modification; [NiFe] hydrogenase maturation.</text>
</comment>
<organism evidence="12 13">
    <name type="scientific">Nonomuraea jabiensis</name>
    <dbReference type="NCBI Taxonomy" id="882448"/>
    <lineage>
        <taxon>Bacteria</taxon>
        <taxon>Bacillati</taxon>
        <taxon>Actinomycetota</taxon>
        <taxon>Actinomycetes</taxon>
        <taxon>Streptosporangiales</taxon>
        <taxon>Streptosporangiaceae</taxon>
        <taxon>Nonomuraea</taxon>
    </lineage>
</organism>
<dbReference type="RefSeq" id="WP_185076404.1">
    <property type="nucleotide sequence ID" value="NZ_JACHMB010000001.1"/>
</dbReference>
<dbReference type="Gene3D" id="3.90.870.50">
    <property type="match status" value="1"/>
</dbReference>
<reference evidence="12 13" key="1">
    <citation type="submission" date="2020-08" db="EMBL/GenBank/DDBJ databases">
        <title>Sequencing the genomes of 1000 actinobacteria strains.</title>
        <authorList>
            <person name="Klenk H.-P."/>
        </authorList>
    </citation>
    <scope>NUCLEOTIDE SEQUENCE [LARGE SCALE GENOMIC DNA]</scope>
    <source>
        <strain evidence="12 13">DSM 45507</strain>
    </source>
</reference>
<sequence length="766" mass="80602">MGVWVRVEGVVQGVGFRPFVHGLATGLGLAGRVGNDAHGVFVELEGGRGQIAEFLVRLERDAPPLAAIERVTVTSRTVRADGRFRIVASDPSGASRTLVSPDIATCADCLAELADPADRRYRYPFVNCVNCGPRLTIVRAMPYDRPLTTMAGFAMCDGCLAEYHDPADRRFHAQPICCPACGPTLRLVAAAGAAGTAGAPSTELPGAAGEPLAEAVRVLRRGGVLAVKGLGGYHLSVLASDEGAAAELRRRKRREDKPFAVMVADLAAARRLCEVDEAGAALLTDRARPIVLLPRHPDAPVAGAVAPGSRHLGLMLPYTPLHHLLLADAAAPIVLTSGNRSDEPIAYDDRDALERLGGIADAFLTHDRPIHLRADDSVVRPFRGKGMAVRRSRGHAPRPFTLAREASRPILGCGAELKNTFCLAKGRHAFVSPHIGDLEDYETFRSYVEGIEHFAALFDVRPEVVAHDLHPEYLSTKHALGLPGVELVAVQHHHAHIAACLADNGEHGRVIGVAFDGLGYGLDGTLWGGEFLLADLVTFERAGHLAPVPMPGGGAAIRQPWRMAAAYLGGEGEALAVARRNERRWGQVSALARRGGQAAPLTSSAGRLFDAVAALLGVRDAITYEGQAAIELEQLANPAERGGYPAAVSRDGGVLVVAGSDLVRAAAADLAAGAGVPVISARFHNGVSDLIVRCCRMLRDGTGLTTVALSGGVFQNLLLLERTVDRLSGAGFRVLTHSGVPANDGGISLGQVAVAAARDRLGPVSP</sequence>
<dbReference type="InterPro" id="IPR017945">
    <property type="entry name" value="DHBP_synth_RibB-like_a/b_dom"/>
</dbReference>
<dbReference type="UniPathway" id="UPA00335"/>
<dbReference type="PIRSF" id="PIRSF006256">
    <property type="entry name" value="CMPcnvr_hdrg_mat"/>
    <property type="match status" value="1"/>
</dbReference>
<dbReference type="InterPro" id="IPR011125">
    <property type="entry name" value="Znf_HypF"/>
</dbReference>
<comment type="similarity">
    <text evidence="2 8">Belongs to the carbamoyltransferase HypF family.</text>
</comment>
<feature type="active site" evidence="9">
    <location>
        <position position="35"/>
    </location>
</feature>
<evidence type="ECO:0000256" key="3">
    <source>
        <dbReference type="ARBA" id="ARBA00022598"/>
    </source>
</evidence>
<dbReference type="Pfam" id="PF01300">
    <property type="entry name" value="Sua5_yciO_yrdC"/>
    <property type="match status" value="1"/>
</dbReference>
<keyword evidence="3" id="KW-0436">Ligase</keyword>
<proteinExistence type="inferred from homology"/>
<dbReference type="PROSITE" id="PS00150">
    <property type="entry name" value="ACYLPHOSPHATASE_1"/>
    <property type="match status" value="1"/>
</dbReference>
<dbReference type="InterPro" id="IPR001792">
    <property type="entry name" value="Acylphosphatase-like_dom"/>
</dbReference>
<dbReference type="InterPro" id="IPR006070">
    <property type="entry name" value="Sua5-like_dom"/>
</dbReference>
<evidence type="ECO:0000256" key="8">
    <source>
        <dbReference type="PIRNR" id="PIRNR006256"/>
    </source>
</evidence>
<gene>
    <name evidence="12" type="ORF">HD596_010242</name>
</gene>
<evidence type="ECO:0000256" key="2">
    <source>
        <dbReference type="ARBA" id="ARBA00008097"/>
    </source>
</evidence>
<keyword evidence="13" id="KW-1185">Reference proteome</keyword>
<dbReference type="Proteomes" id="UP000579153">
    <property type="component" value="Unassembled WGS sequence"/>
</dbReference>
<dbReference type="SUPFAM" id="SSF54975">
    <property type="entry name" value="Acylphosphatase/BLUF domain-like"/>
    <property type="match status" value="1"/>
</dbReference>
<keyword evidence="6" id="KW-0862">Zinc</keyword>
<dbReference type="NCBIfam" id="TIGR00143">
    <property type="entry name" value="hypF"/>
    <property type="match status" value="1"/>
</dbReference>
<evidence type="ECO:0000256" key="7">
    <source>
        <dbReference type="ARBA" id="ARBA00048220"/>
    </source>
</evidence>
<feature type="domain" description="Acylphosphatase-like" evidence="10">
    <location>
        <begin position="2"/>
        <end position="88"/>
    </location>
</feature>
<evidence type="ECO:0000256" key="9">
    <source>
        <dbReference type="PROSITE-ProRule" id="PRU00520"/>
    </source>
</evidence>
<dbReference type="InterPro" id="IPR055128">
    <property type="entry name" value="HypF_C_2"/>
</dbReference>
<feature type="active site" evidence="9">
    <location>
        <position position="17"/>
    </location>
</feature>
<dbReference type="InterPro" id="IPR041440">
    <property type="entry name" value="HypF_C"/>
</dbReference>
<evidence type="ECO:0000256" key="5">
    <source>
        <dbReference type="ARBA" id="ARBA00022771"/>
    </source>
</evidence>
<dbReference type="GO" id="GO:0008270">
    <property type="term" value="F:zinc ion binding"/>
    <property type="evidence" value="ECO:0007669"/>
    <property type="project" value="UniProtKB-KW"/>
</dbReference>
<dbReference type="Pfam" id="PF00708">
    <property type="entry name" value="Acylphosphatase"/>
    <property type="match status" value="1"/>
</dbReference>
<dbReference type="PANTHER" id="PTHR42959">
    <property type="entry name" value="CARBAMOYLTRANSFERASE"/>
    <property type="match status" value="1"/>
</dbReference>
<dbReference type="Gene3D" id="3.30.420.360">
    <property type="match status" value="1"/>
</dbReference>
<protein>
    <recommendedName>
        <fullName evidence="8">Carbamoyltransferase</fullName>
        <ecNumber evidence="8">6.2.-.-</ecNumber>
    </recommendedName>
</protein>
<dbReference type="GO" id="GO:0016743">
    <property type="term" value="F:carboxyl- or carbamoyltransferase activity"/>
    <property type="evidence" value="ECO:0007669"/>
    <property type="project" value="UniProtKB-UniRule"/>
</dbReference>
<name>A0A7W9GH48_9ACTN</name>
<comment type="caution">
    <text evidence="12">The sequence shown here is derived from an EMBL/GenBank/DDBJ whole genome shotgun (WGS) entry which is preliminary data.</text>
</comment>
<dbReference type="EC" id="6.2.-.-" evidence="8"/>
<dbReference type="PANTHER" id="PTHR42959:SF1">
    <property type="entry name" value="CARBAMOYLTRANSFERASE HYPF"/>
    <property type="match status" value="1"/>
</dbReference>
<dbReference type="Pfam" id="PF17788">
    <property type="entry name" value="HypF_C"/>
    <property type="match status" value="1"/>
</dbReference>
<dbReference type="GO" id="GO:0051604">
    <property type="term" value="P:protein maturation"/>
    <property type="evidence" value="ECO:0007669"/>
    <property type="project" value="TreeGrafter"/>
</dbReference>
<dbReference type="SUPFAM" id="SSF55821">
    <property type="entry name" value="YrdC/RibB"/>
    <property type="match status" value="1"/>
</dbReference>
<accession>A0A7W9GH48</accession>
<dbReference type="GO" id="GO:0003998">
    <property type="term" value="F:acylphosphatase activity"/>
    <property type="evidence" value="ECO:0007669"/>
    <property type="project" value="UniProtKB-EC"/>
</dbReference>
<evidence type="ECO:0000259" key="11">
    <source>
        <dbReference type="PROSITE" id="PS51163"/>
    </source>
</evidence>
<dbReference type="EMBL" id="JACHMB010000001">
    <property type="protein sequence ID" value="MBB5783486.1"/>
    <property type="molecule type" value="Genomic_DNA"/>
</dbReference>
<comment type="catalytic activity">
    <reaction evidence="7">
        <text>C-terminal L-cysteinyl-[HypE protein] + carbamoyl phosphate + ATP + H2O = C-terminal S-carboxamide-L-cysteinyl-[HypE protein] + AMP + phosphate + diphosphate + H(+)</text>
        <dbReference type="Rhea" id="RHEA:55636"/>
        <dbReference type="Rhea" id="RHEA-COMP:14247"/>
        <dbReference type="Rhea" id="RHEA-COMP:14392"/>
        <dbReference type="ChEBI" id="CHEBI:15377"/>
        <dbReference type="ChEBI" id="CHEBI:15378"/>
        <dbReference type="ChEBI" id="CHEBI:30616"/>
        <dbReference type="ChEBI" id="CHEBI:33019"/>
        <dbReference type="ChEBI" id="CHEBI:43474"/>
        <dbReference type="ChEBI" id="CHEBI:58228"/>
        <dbReference type="ChEBI" id="CHEBI:76913"/>
        <dbReference type="ChEBI" id="CHEBI:139126"/>
        <dbReference type="ChEBI" id="CHEBI:456215"/>
    </reaction>
</comment>
<feature type="domain" description="YrdC-like" evidence="11">
    <location>
        <begin position="209"/>
        <end position="394"/>
    </location>
</feature>
<evidence type="ECO:0000259" key="10">
    <source>
        <dbReference type="PROSITE" id="PS51160"/>
    </source>
</evidence>
<dbReference type="GO" id="GO:0003725">
    <property type="term" value="F:double-stranded RNA binding"/>
    <property type="evidence" value="ECO:0007669"/>
    <property type="project" value="InterPro"/>
</dbReference>
<keyword evidence="5" id="KW-0863">Zinc-finger</keyword>
<keyword evidence="4" id="KW-0479">Metal-binding</keyword>
<evidence type="ECO:0000313" key="12">
    <source>
        <dbReference type="EMBL" id="MBB5783486.1"/>
    </source>
</evidence>
<dbReference type="Gene3D" id="3.30.420.40">
    <property type="match status" value="1"/>
</dbReference>
<comment type="catalytic activity">
    <reaction evidence="9">
        <text>an acyl phosphate + H2O = a carboxylate + phosphate + H(+)</text>
        <dbReference type="Rhea" id="RHEA:14965"/>
        <dbReference type="ChEBI" id="CHEBI:15377"/>
        <dbReference type="ChEBI" id="CHEBI:15378"/>
        <dbReference type="ChEBI" id="CHEBI:29067"/>
        <dbReference type="ChEBI" id="CHEBI:43474"/>
        <dbReference type="ChEBI" id="CHEBI:59918"/>
        <dbReference type="EC" id="3.6.1.7"/>
    </reaction>
</comment>
<dbReference type="Gene3D" id="3.30.110.120">
    <property type="match status" value="1"/>
</dbReference>
<evidence type="ECO:0000256" key="4">
    <source>
        <dbReference type="ARBA" id="ARBA00022723"/>
    </source>
</evidence>
<dbReference type="PROSITE" id="PS51160">
    <property type="entry name" value="ACYLPHOSPHATASE_3"/>
    <property type="match status" value="1"/>
</dbReference>
<evidence type="ECO:0000313" key="13">
    <source>
        <dbReference type="Proteomes" id="UP000579153"/>
    </source>
</evidence>
<dbReference type="Pfam" id="PF07503">
    <property type="entry name" value="zf-HYPF"/>
    <property type="match status" value="2"/>
</dbReference>